<name>A0A6J4QEW4_9ACTN</name>
<evidence type="ECO:0000313" key="1">
    <source>
        <dbReference type="EMBL" id="CAA9442947.1"/>
    </source>
</evidence>
<sequence>MRFRDGLVVEATAFYDSIAFNELWDEVAPAG</sequence>
<dbReference type="AlphaFoldDB" id="A0A6J4QEW4"/>
<dbReference type="EMBL" id="CADCUW010000495">
    <property type="protein sequence ID" value="CAA9442947.1"/>
    <property type="molecule type" value="Genomic_DNA"/>
</dbReference>
<organism evidence="1">
    <name type="scientific">uncultured Rubrobacteraceae bacterium</name>
    <dbReference type="NCBI Taxonomy" id="349277"/>
    <lineage>
        <taxon>Bacteria</taxon>
        <taxon>Bacillati</taxon>
        <taxon>Actinomycetota</taxon>
        <taxon>Rubrobacteria</taxon>
        <taxon>Rubrobacterales</taxon>
        <taxon>Rubrobacteraceae</taxon>
        <taxon>environmental samples</taxon>
    </lineage>
</organism>
<reference evidence="1" key="1">
    <citation type="submission" date="2020-02" db="EMBL/GenBank/DDBJ databases">
        <authorList>
            <person name="Meier V. D."/>
        </authorList>
    </citation>
    <scope>NUCLEOTIDE SEQUENCE</scope>
    <source>
        <strain evidence="1">AVDCRST_MAG01</strain>
    </source>
</reference>
<protein>
    <recommendedName>
        <fullName evidence="2">SnoaL-like domain-containing protein</fullName>
    </recommendedName>
</protein>
<accession>A0A6J4QEW4</accession>
<gene>
    <name evidence="1" type="ORF">AVDCRST_MAG01-01-3821</name>
</gene>
<evidence type="ECO:0008006" key="2">
    <source>
        <dbReference type="Google" id="ProtNLM"/>
    </source>
</evidence>
<proteinExistence type="predicted"/>